<proteinExistence type="predicted"/>
<evidence type="ECO:0000313" key="2">
    <source>
        <dbReference type="EMBL" id="GGG74412.1"/>
    </source>
</evidence>
<accession>A0A917M366</accession>
<feature type="transmembrane region" description="Helical" evidence="1">
    <location>
        <begin position="140"/>
        <end position="160"/>
    </location>
</feature>
<dbReference type="EMBL" id="BMFR01000006">
    <property type="protein sequence ID" value="GGG74412.1"/>
    <property type="molecule type" value="Genomic_DNA"/>
</dbReference>
<keyword evidence="1" id="KW-0812">Transmembrane</keyword>
<protein>
    <recommendedName>
        <fullName evidence="4">DUF1700 domain-containing protein</fullName>
    </recommendedName>
</protein>
<dbReference type="RefSeq" id="WP_188455138.1">
    <property type="nucleotide sequence ID" value="NZ_BMFR01000006.1"/>
</dbReference>
<comment type="caution">
    <text evidence="2">The sequence shown here is derived from an EMBL/GenBank/DDBJ whole genome shotgun (WGS) entry which is preliminary data.</text>
</comment>
<dbReference type="Pfam" id="PF22564">
    <property type="entry name" value="HAAS"/>
    <property type="match status" value="1"/>
</dbReference>
<feature type="transmembrane region" description="Helical" evidence="1">
    <location>
        <begin position="81"/>
        <end position="108"/>
    </location>
</feature>
<feature type="transmembrane region" description="Helical" evidence="1">
    <location>
        <begin position="115"/>
        <end position="134"/>
    </location>
</feature>
<organism evidence="2 3">
    <name type="scientific">Virgibacillus oceani</name>
    <dbReference type="NCBI Taxonomy" id="1479511"/>
    <lineage>
        <taxon>Bacteria</taxon>
        <taxon>Bacillati</taxon>
        <taxon>Bacillota</taxon>
        <taxon>Bacilli</taxon>
        <taxon>Bacillales</taxon>
        <taxon>Bacillaceae</taxon>
        <taxon>Virgibacillus</taxon>
    </lineage>
</organism>
<keyword evidence="3" id="KW-1185">Reference proteome</keyword>
<gene>
    <name evidence="2" type="ORF">GCM10011398_18840</name>
</gene>
<dbReference type="AlphaFoldDB" id="A0A917M366"/>
<evidence type="ECO:0008006" key="4">
    <source>
        <dbReference type="Google" id="ProtNLM"/>
    </source>
</evidence>
<evidence type="ECO:0000313" key="3">
    <source>
        <dbReference type="Proteomes" id="UP000622860"/>
    </source>
</evidence>
<keyword evidence="1" id="KW-0472">Membrane</keyword>
<dbReference type="Proteomes" id="UP000622860">
    <property type="component" value="Unassembled WGS sequence"/>
</dbReference>
<reference evidence="2" key="2">
    <citation type="submission" date="2020-09" db="EMBL/GenBank/DDBJ databases">
        <authorList>
            <person name="Sun Q."/>
            <person name="Zhou Y."/>
        </authorList>
    </citation>
    <scope>NUCLEOTIDE SEQUENCE</scope>
    <source>
        <strain evidence="2">CGMCC 1.12754</strain>
    </source>
</reference>
<name>A0A917M366_9BACI</name>
<reference evidence="2" key="1">
    <citation type="journal article" date="2014" name="Int. J. Syst. Evol. Microbiol.">
        <title>Complete genome sequence of Corynebacterium casei LMG S-19264T (=DSM 44701T), isolated from a smear-ripened cheese.</title>
        <authorList>
            <consortium name="US DOE Joint Genome Institute (JGI-PGF)"/>
            <person name="Walter F."/>
            <person name="Albersmeier A."/>
            <person name="Kalinowski J."/>
            <person name="Ruckert C."/>
        </authorList>
    </citation>
    <scope>NUCLEOTIDE SEQUENCE</scope>
    <source>
        <strain evidence="2">CGMCC 1.12754</strain>
    </source>
</reference>
<evidence type="ECO:0000256" key="1">
    <source>
        <dbReference type="SAM" id="Phobius"/>
    </source>
</evidence>
<keyword evidence="1" id="KW-1133">Transmembrane helix</keyword>
<sequence length="187" mass="20560">MTKFQFLNQLNSSLKGLSSEEREDILQDFEEHFANGSVEGKSEEQIADSLGSPNQIAKELLATYHLEKVETTATTGNIIRAVWAVIGLGFFNLIIVLGPFIGLAAVVFAGWASGIAFIVSPLLLLIDIVIYPGGFEWFELFFSMALCGAGIFITVGMYYGTKVLMAQFLRYLKYNVSLVKGGLKNDE</sequence>